<comment type="cofactor">
    <cofactor evidence="1">
        <name>Co(2+)</name>
        <dbReference type="ChEBI" id="CHEBI:48828"/>
    </cofactor>
</comment>
<keyword evidence="7" id="KW-0479">Metal-binding</keyword>
<dbReference type="Gene3D" id="3.40.1830.10">
    <property type="entry name" value="Thermophilic metalloprotease (M29)"/>
    <property type="match status" value="1"/>
</dbReference>
<dbReference type="GO" id="GO:0004177">
    <property type="term" value="F:aminopeptidase activity"/>
    <property type="evidence" value="ECO:0007669"/>
    <property type="project" value="UniProtKB-KW"/>
</dbReference>
<keyword evidence="8" id="KW-0378">Hydrolase</keyword>
<dbReference type="InterPro" id="IPR052170">
    <property type="entry name" value="M29_Exopeptidase"/>
</dbReference>
<dbReference type="AlphaFoldDB" id="A0A0P6YBR2"/>
<evidence type="ECO:0000256" key="7">
    <source>
        <dbReference type="ARBA" id="ARBA00022723"/>
    </source>
</evidence>
<reference evidence="10 11" key="1">
    <citation type="submission" date="2015-07" db="EMBL/GenBank/DDBJ databases">
        <title>Genome sequence of Ornatilinea apprima DSM 23815.</title>
        <authorList>
            <person name="Hemp J."/>
            <person name="Ward L.M."/>
            <person name="Pace L.A."/>
            <person name="Fischer W.W."/>
        </authorList>
    </citation>
    <scope>NUCLEOTIDE SEQUENCE [LARGE SCALE GENOMIC DNA]</scope>
    <source>
        <strain evidence="10 11">P3M-1</strain>
    </source>
</reference>
<evidence type="ECO:0000256" key="6">
    <source>
        <dbReference type="ARBA" id="ARBA00022670"/>
    </source>
</evidence>
<dbReference type="RefSeq" id="WP_075061439.1">
    <property type="nucleotide sequence ID" value="NZ_LGCL01000013.1"/>
</dbReference>
<evidence type="ECO:0000313" key="11">
    <source>
        <dbReference type="Proteomes" id="UP000050417"/>
    </source>
</evidence>
<evidence type="ECO:0000313" key="10">
    <source>
        <dbReference type="EMBL" id="KPL79381.1"/>
    </source>
</evidence>
<evidence type="ECO:0000256" key="5">
    <source>
        <dbReference type="ARBA" id="ARBA00022438"/>
    </source>
</evidence>
<dbReference type="InterPro" id="IPR035097">
    <property type="entry name" value="M29_N-terminal"/>
</dbReference>
<evidence type="ECO:0000256" key="2">
    <source>
        <dbReference type="ARBA" id="ARBA00001946"/>
    </source>
</evidence>
<evidence type="ECO:0000256" key="8">
    <source>
        <dbReference type="ARBA" id="ARBA00022801"/>
    </source>
</evidence>
<dbReference type="PATRIC" id="fig|1134406.4.peg.2192"/>
<name>A0A0P6YBR2_9CHLR</name>
<keyword evidence="9" id="KW-0482">Metalloprotease</keyword>
<dbReference type="PANTHER" id="PTHR34448">
    <property type="entry name" value="AMINOPEPTIDASE"/>
    <property type="match status" value="1"/>
</dbReference>
<dbReference type="STRING" id="1134406.ADN00_02795"/>
<sequence>MTDIRLTKLADVLVNYSTKVRNGDWVHIRAGLPAMPLVQELYSSILKAGGKPTFSIVSDELEALVHEQASDEQLKWLSPLDEKIISEADVYMVIVAPENIRAMSRIDPARQQVRQSGRRKWMDTYLSRSANGDLRWVLTNYPCLSLAQDSGKSLRQYEDFFYAATFIDQPDPVKCWQQVHDDQARLINWLTGRKQVRIQGVNADLTLSIDGRRFLNSDGDCNMPSGEIFTSPVETSANGWVRFTYPAIHLGMEVESVRLEFKDGKVVSASAEKNQDFLLKMLDMDEGSRFLGELGIGTNFGIQEFSKDILFDEKIGGSFHLALGAGFGEAGGKNQSSLHWDLICDARVDTEMRVDGDLFYQNGKFMV</sequence>
<dbReference type="InterPro" id="IPR000787">
    <property type="entry name" value="Peptidase_M29"/>
</dbReference>
<keyword evidence="6" id="KW-0645">Protease</keyword>
<evidence type="ECO:0000256" key="3">
    <source>
        <dbReference type="ARBA" id="ARBA00001947"/>
    </source>
</evidence>
<organism evidence="10 11">
    <name type="scientific">Ornatilinea apprima</name>
    <dbReference type="NCBI Taxonomy" id="1134406"/>
    <lineage>
        <taxon>Bacteria</taxon>
        <taxon>Bacillati</taxon>
        <taxon>Chloroflexota</taxon>
        <taxon>Anaerolineae</taxon>
        <taxon>Anaerolineales</taxon>
        <taxon>Anaerolineaceae</taxon>
        <taxon>Ornatilinea</taxon>
    </lineage>
</organism>
<comment type="cofactor">
    <cofactor evidence="3">
        <name>Zn(2+)</name>
        <dbReference type="ChEBI" id="CHEBI:29105"/>
    </cofactor>
</comment>
<evidence type="ECO:0000256" key="4">
    <source>
        <dbReference type="ARBA" id="ARBA00008236"/>
    </source>
</evidence>
<dbReference type="Proteomes" id="UP000050417">
    <property type="component" value="Unassembled WGS sequence"/>
</dbReference>
<evidence type="ECO:0008006" key="12">
    <source>
        <dbReference type="Google" id="ProtNLM"/>
    </source>
</evidence>
<dbReference type="OrthoDB" id="9803993at2"/>
<accession>A0A0P6YBR2</accession>
<dbReference type="PANTHER" id="PTHR34448:SF1">
    <property type="entry name" value="BLL6088 PROTEIN"/>
    <property type="match status" value="1"/>
</dbReference>
<keyword evidence="5" id="KW-0031">Aminopeptidase</keyword>
<evidence type="ECO:0000256" key="9">
    <source>
        <dbReference type="ARBA" id="ARBA00023049"/>
    </source>
</evidence>
<proteinExistence type="inferred from homology"/>
<evidence type="ECO:0000256" key="1">
    <source>
        <dbReference type="ARBA" id="ARBA00001941"/>
    </source>
</evidence>
<keyword evidence="11" id="KW-1185">Reference proteome</keyword>
<dbReference type="Pfam" id="PF02073">
    <property type="entry name" value="Peptidase_M29"/>
    <property type="match status" value="1"/>
</dbReference>
<protein>
    <recommendedName>
        <fullName evidence="12">Peptidase M29</fullName>
    </recommendedName>
</protein>
<comment type="caution">
    <text evidence="10">The sequence shown here is derived from an EMBL/GenBank/DDBJ whole genome shotgun (WGS) entry which is preliminary data.</text>
</comment>
<gene>
    <name evidence="10" type="ORF">ADN00_02795</name>
</gene>
<dbReference type="SUPFAM" id="SSF144052">
    <property type="entry name" value="Thermophilic metalloprotease-like"/>
    <property type="match status" value="1"/>
</dbReference>
<dbReference type="GO" id="GO:0006508">
    <property type="term" value="P:proteolysis"/>
    <property type="evidence" value="ECO:0007669"/>
    <property type="project" value="UniProtKB-KW"/>
</dbReference>
<comment type="similarity">
    <text evidence="4">Belongs to the peptidase M29 family.</text>
</comment>
<dbReference type="GO" id="GO:0046872">
    <property type="term" value="F:metal ion binding"/>
    <property type="evidence" value="ECO:0007669"/>
    <property type="project" value="UniProtKB-KW"/>
</dbReference>
<dbReference type="EMBL" id="LGCL01000013">
    <property type="protein sequence ID" value="KPL79381.1"/>
    <property type="molecule type" value="Genomic_DNA"/>
</dbReference>
<dbReference type="GO" id="GO:0008237">
    <property type="term" value="F:metallopeptidase activity"/>
    <property type="evidence" value="ECO:0007669"/>
    <property type="project" value="UniProtKB-KW"/>
</dbReference>
<comment type="cofactor">
    <cofactor evidence="2">
        <name>Mg(2+)</name>
        <dbReference type="ChEBI" id="CHEBI:18420"/>
    </cofactor>
</comment>